<dbReference type="CDD" id="cd00408">
    <property type="entry name" value="DHDPS-like"/>
    <property type="match status" value="1"/>
</dbReference>
<dbReference type="PRINTS" id="PR00146">
    <property type="entry name" value="DHPICSNTHASE"/>
</dbReference>
<proteinExistence type="inferred from homology"/>
<dbReference type="GO" id="GO:0005829">
    <property type="term" value="C:cytosol"/>
    <property type="evidence" value="ECO:0007669"/>
    <property type="project" value="TreeGrafter"/>
</dbReference>
<dbReference type="GO" id="GO:0008747">
    <property type="term" value="F:N-acetylneuraminate lyase activity"/>
    <property type="evidence" value="ECO:0007669"/>
    <property type="project" value="TreeGrafter"/>
</dbReference>
<evidence type="ECO:0000256" key="5">
    <source>
        <dbReference type="PIRSR" id="PIRSR001365-2"/>
    </source>
</evidence>
<feature type="active site" description="Schiff-base intermediate with substrate" evidence="4">
    <location>
        <position position="168"/>
    </location>
</feature>
<accession>A0A1W6LMU0</accession>
<evidence type="ECO:0000256" key="2">
    <source>
        <dbReference type="ARBA" id="ARBA00023270"/>
    </source>
</evidence>
<dbReference type="KEGG" id="pbp:STSP1_01490"/>
<dbReference type="Pfam" id="PF00701">
    <property type="entry name" value="DHDPS"/>
    <property type="match status" value="1"/>
</dbReference>
<dbReference type="Gene3D" id="3.20.20.70">
    <property type="entry name" value="Aldolase class I"/>
    <property type="match status" value="1"/>
</dbReference>
<dbReference type="GO" id="GO:0019262">
    <property type="term" value="P:N-acetylneuraminate catabolic process"/>
    <property type="evidence" value="ECO:0007669"/>
    <property type="project" value="TreeGrafter"/>
</dbReference>
<dbReference type="EC" id="4.1.2.-" evidence="6"/>
<dbReference type="InterPro" id="IPR020625">
    <property type="entry name" value="Schiff_base-form_aldolases_AS"/>
</dbReference>
<keyword evidence="1 3" id="KW-0456">Lyase</keyword>
<dbReference type="RefSeq" id="WP_085755770.1">
    <property type="nucleotide sequence ID" value="NZ_CP021023.1"/>
</dbReference>
<comment type="similarity">
    <text evidence="3">Belongs to the DapA family.</text>
</comment>
<dbReference type="Proteomes" id="UP000193334">
    <property type="component" value="Chromosome"/>
</dbReference>
<gene>
    <name evidence="6" type="primary">yagE</name>
    <name evidence="6" type="ORF">STSP1_01490</name>
</gene>
<reference evidence="7" key="1">
    <citation type="submission" date="2017-04" db="EMBL/GenBank/DDBJ databases">
        <title>Comparative genomics and description of representatives of a novel lineage of planctomycetes thriving in anoxic sediments.</title>
        <authorList>
            <person name="Spring S."/>
            <person name="Bunk B."/>
            <person name="Sproer C."/>
        </authorList>
    </citation>
    <scope>NUCLEOTIDE SEQUENCE [LARGE SCALE GENOMIC DNA]</scope>
    <source>
        <strain evidence="7">ST-PulAB-D4</strain>
    </source>
</reference>
<feature type="active site" description="Proton donor/acceptor" evidence="4">
    <location>
        <position position="140"/>
    </location>
</feature>
<feature type="binding site" evidence="5">
    <location>
        <position position="212"/>
    </location>
    <ligand>
        <name>pyruvate</name>
        <dbReference type="ChEBI" id="CHEBI:15361"/>
    </ligand>
</feature>
<keyword evidence="2" id="KW-0704">Schiff base</keyword>
<dbReference type="PANTHER" id="PTHR42849">
    <property type="entry name" value="N-ACETYLNEURAMINATE LYASE"/>
    <property type="match status" value="1"/>
</dbReference>
<organism evidence="6 7">
    <name type="scientific">Sedimentisphaera salicampi</name>
    <dbReference type="NCBI Taxonomy" id="1941349"/>
    <lineage>
        <taxon>Bacteria</taxon>
        <taxon>Pseudomonadati</taxon>
        <taxon>Planctomycetota</taxon>
        <taxon>Phycisphaerae</taxon>
        <taxon>Sedimentisphaerales</taxon>
        <taxon>Sedimentisphaeraceae</taxon>
        <taxon>Sedimentisphaera</taxon>
    </lineage>
</organism>
<evidence type="ECO:0000313" key="6">
    <source>
        <dbReference type="EMBL" id="ARN57095.1"/>
    </source>
</evidence>
<protein>
    <submittedName>
        <fullName evidence="6">Putative 2-keto-3-deoxy-galactonate aldolase YagE</fullName>
        <ecNumber evidence="6">4.1.2.-</ecNumber>
    </submittedName>
</protein>
<keyword evidence="7" id="KW-1185">Reference proteome</keyword>
<evidence type="ECO:0000256" key="1">
    <source>
        <dbReference type="ARBA" id="ARBA00023239"/>
    </source>
</evidence>
<dbReference type="AlphaFoldDB" id="A0A1W6LMU0"/>
<sequence length="315" mass="35042">MVLEKDKQYKGIIPPLVTPLESHEKLDTEKLGRLIEHIIAGGVSGLFILGTTGEAASLSLRMKKEVIQRSCRIINQRLLVLAGITTTSITDTLELAREAEENGADAVVVCAPYYFPITQNELCEYIKDLHEKIELPIFLYNMPSCTKTVFEIETLRKLTELPGIIGVKDSSADMDYFRRVLELKAVRPDWSVMIGPEMLLDEAVASGANGGITGGANIYPNLFARFFQSLEAKDAAASEYCKSLVAQMAENIYEPSYISGLKYALYEKNLCPDFIASPLLPADKIQRERIKKFLSENNEELSSIGCDYSAIEQNK</sequence>
<evidence type="ECO:0000256" key="3">
    <source>
        <dbReference type="PIRNR" id="PIRNR001365"/>
    </source>
</evidence>
<dbReference type="EMBL" id="CP021023">
    <property type="protein sequence ID" value="ARN57095.1"/>
    <property type="molecule type" value="Genomic_DNA"/>
</dbReference>
<dbReference type="PROSITE" id="PS00666">
    <property type="entry name" value="DHDPS_2"/>
    <property type="match status" value="1"/>
</dbReference>
<feature type="binding site" evidence="5">
    <location>
        <position position="52"/>
    </location>
    <ligand>
        <name>pyruvate</name>
        <dbReference type="ChEBI" id="CHEBI:15361"/>
    </ligand>
</feature>
<dbReference type="PIRSF" id="PIRSF001365">
    <property type="entry name" value="DHDPS"/>
    <property type="match status" value="1"/>
</dbReference>
<dbReference type="PANTHER" id="PTHR42849:SF1">
    <property type="entry name" value="N-ACETYLNEURAMINATE LYASE"/>
    <property type="match status" value="1"/>
</dbReference>
<evidence type="ECO:0000256" key="4">
    <source>
        <dbReference type="PIRSR" id="PIRSR001365-1"/>
    </source>
</evidence>
<name>A0A1W6LMU0_9BACT</name>
<dbReference type="InterPro" id="IPR002220">
    <property type="entry name" value="DapA-like"/>
</dbReference>
<dbReference type="SUPFAM" id="SSF51569">
    <property type="entry name" value="Aldolase"/>
    <property type="match status" value="1"/>
</dbReference>
<dbReference type="SMART" id="SM01130">
    <property type="entry name" value="DHDPS"/>
    <property type="match status" value="1"/>
</dbReference>
<evidence type="ECO:0000313" key="7">
    <source>
        <dbReference type="Proteomes" id="UP000193334"/>
    </source>
</evidence>
<dbReference type="InterPro" id="IPR013785">
    <property type="entry name" value="Aldolase_TIM"/>
</dbReference>
<dbReference type="STRING" id="1941349.STSP1_01490"/>